<accession>A0ACB7YPM9</accession>
<dbReference type="EMBL" id="CM037161">
    <property type="protein sequence ID" value="KAH7855148.1"/>
    <property type="molecule type" value="Genomic_DNA"/>
</dbReference>
<keyword evidence="2" id="KW-1185">Reference proteome</keyword>
<gene>
    <name evidence="1" type="ORF">Vadar_021768</name>
</gene>
<proteinExistence type="predicted"/>
<comment type="caution">
    <text evidence="1">The sequence shown here is derived from an EMBL/GenBank/DDBJ whole genome shotgun (WGS) entry which is preliminary data.</text>
</comment>
<reference evidence="1 2" key="1">
    <citation type="journal article" date="2021" name="Hortic Res">
        <title>High-quality reference genome and annotation aids understanding of berry development for evergreen blueberry (Vaccinium darrowii).</title>
        <authorList>
            <person name="Yu J."/>
            <person name="Hulse-Kemp A.M."/>
            <person name="Babiker E."/>
            <person name="Staton M."/>
        </authorList>
    </citation>
    <scope>NUCLEOTIDE SEQUENCE [LARGE SCALE GENOMIC DNA]</scope>
    <source>
        <strain evidence="2">cv. NJ 8807/NJ 8810</strain>
        <tissue evidence="1">Young leaf</tissue>
    </source>
</reference>
<dbReference type="Proteomes" id="UP000828048">
    <property type="component" value="Chromosome 11"/>
</dbReference>
<protein>
    <submittedName>
        <fullName evidence="1">Uncharacterized protein</fullName>
    </submittedName>
</protein>
<sequence>MTSMDDTEDLCNIEEDGDERNSSGESSSTSGKSANVVLWKRWQVSCGTIVVATVAWLLVECQLCCFQKRVDSFILCNSSDSNFLIILLQKSLIVVFSLHRKLQKLPKLILSEEMVNNAAASFRIKVNHALLMAHDITFGKDFKLFFKVVVCLWLLSGIAYTVSFFTLAYVGIILSVTVPVLYNKYQEHVDLFTGLIRQSVWKHYNLVDESVIGRIRRSVAM</sequence>
<evidence type="ECO:0000313" key="2">
    <source>
        <dbReference type="Proteomes" id="UP000828048"/>
    </source>
</evidence>
<name>A0ACB7YPM9_9ERIC</name>
<evidence type="ECO:0000313" key="1">
    <source>
        <dbReference type="EMBL" id="KAH7855148.1"/>
    </source>
</evidence>
<organism evidence="1 2">
    <name type="scientific">Vaccinium darrowii</name>
    <dbReference type="NCBI Taxonomy" id="229202"/>
    <lineage>
        <taxon>Eukaryota</taxon>
        <taxon>Viridiplantae</taxon>
        <taxon>Streptophyta</taxon>
        <taxon>Embryophyta</taxon>
        <taxon>Tracheophyta</taxon>
        <taxon>Spermatophyta</taxon>
        <taxon>Magnoliopsida</taxon>
        <taxon>eudicotyledons</taxon>
        <taxon>Gunneridae</taxon>
        <taxon>Pentapetalae</taxon>
        <taxon>asterids</taxon>
        <taxon>Ericales</taxon>
        <taxon>Ericaceae</taxon>
        <taxon>Vaccinioideae</taxon>
        <taxon>Vaccinieae</taxon>
        <taxon>Vaccinium</taxon>
    </lineage>
</organism>